<dbReference type="AlphaFoldDB" id="A0A2S7KLZ6"/>
<organism evidence="1 2">
    <name type="scientific">Aureitalea marina</name>
    <dbReference type="NCBI Taxonomy" id="930804"/>
    <lineage>
        <taxon>Bacteria</taxon>
        <taxon>Pseudomonadati</taxon>
        <taxon>Bacteroidota</taxon>
        <taxon>Flavobacteriia</taxon>
        <taxon>Flavobacteriales</taxon>
        <taxon>Flavobacteriaceae</taxon>
        <taxon>Aureitalea</taxon>
    </lineage>
</organism>
<reference evidence="1 2" key="1">
    <citation type="submission" date="2016-11" db="EMBL/GenBank/DDBJ databases">
        <title>Trade-off between light-utilization and light-protection in marine flavobacteria.</title>
        <authorList>
            <person name="Kumagai Y."/>
        </authorList>
    </citation>
    <scope>NUCLEOTIDE SEQUENCE [LARGE SCALE GENOMIC DNA]</scope>
    <source>
        <strain evidence="1 2">NBRC 107741</strain>
    </source>
</reference>
<keyword evidence="2" id="KW-1185">Reference proteome</keyword>
<dbReference type="Proteomes" id="UP000239800">
    <property type="component" value="Unassembled WGS sequence"/>
</dbReference>
<sequence length="73" mass="8246">MFELQEQNVVTAQDNFDRSAEQLKIGQITNVEFRQAQVNLLTAQTTKNAAMFAAKVAELNYLQLVGQLLNIDF</sequence>
<gene>
    <name evidence="1" type="ORF">BST85_00860</name>
</gene>
<evidence type="ECO:0000313" key="1">
    <source>
        <dbReference type="EMBL" id="PQB03610.1"/>
    </source>
</evidence>
<protein>
    <recommendedName>
        <fullName evidence="3">Transporter</fullName>
    </recommendedName>
</protein>
<proteinExistence type="predicted"/>
<dbReference type="EMBL" id="MQUB01000001">
    <property type="protein sequence ID" value="PQB03610.1"/>
    <property type="molecule type" value="Genomic_DNA"/>
</dbReference>
<dbReference type="GO" id="GO:0015562">
    <property type="term" value="F:efflux transmembrane transporter activity"/>
    <property type="evidence" value="ECO:0007669"/>
    <property type="project" value="InterPro"/>
</dbReference>
<dbReference type="SUPFAM" id="SSF56954">
    <property type="entry name" value="Outer membrane efflux proteins (OEP)"/>
    <property type="match status" value="1"/>
</dbReference>
<evidence type="ECO:0000313" key="2">
    <source>
        <dbReference type="Proteomes" id="UP000239800"/>
    </source>
</evidence>
<comment type="caution">
    <text evidence="1">The sequence shown here is derived from an EMBL/GenBank/DDBJ whole genome shotgun (WGS) entry which is preliminary data.</text>
</comment>
<dbReference type="Gene3D" id="1.20.1600.10">
    <property type="entry name" value="Outer membrane efflux proteins (OEP)"/>
    <property type="match status" value="1"/>
</dbReference>
<accession>A0A2S7KLZ6</accession>
<evidence type="ECO:0008006" key="3">
    <source>
        <dbReference type="Google" id="ProtNLM"/>
    </source>
</evidence>
<name>A0A2S7KLZ6_9FLAO</name>